<name>A0A086YYG1_9BIFI</name>
<accession>A0A086YYG1</accession>
<dbReference type="EMBL" id="JGYK01000002">
    <property type="protein sequence ID" value="KFI39311.1"/>
    <property type="molecule type" value="Genomic_DNA"/>
</dbReference>
<gene>
    <name evidence="1" type="ORF">BACT_0141</name>
</gene>
<dbReference type="eggNOG" id="ENOG5032KNB">
    <property type="taxonomic scope" value="Bacteria"/>
</dbReference>
<sequence>MLSDMTTEFPPNKAKVCQVVANENWISEIISQTLDQAGGAAWSLRAQNGLAPPDGLSQADALWIAPALLIASNAWLTAWGSEPLRLPSPRATWLAELAQVAPELAGRRIVAAPAKRILGWRSLPSGLGDRPWSQLAQGRVLAFRAAQRSLPELQASLATAPPDSLIQLSSHIPDISEEWRVLLDAGRPIAASGYCLHDPAGGRRIVSVFDGAHFDPARRAAALQAAQAAASAGGLTSGAIDLAFTQSGPPIILEANPLWCAAPYAYGPQGMAAYLDALQSSQADPREPPYAPDPWMRRSFSRRYAAFHPGASSRQKLNR</sequence>
<evidence type="ECO:0000313" key="2">
    <source>
        <dbReference type="Proteomes" id="UP000029015"/>
    </source>
</evidence>
<organism evidence="1 2">
    <name type="scientific">Bifidobacterium actinocoloniiforme DSM 22766</name>
    <dbReference type="NCBI Taxonomy" id="1437605"/>
    <lineage>
        <taxon>Bacteria</taxon>
        <taxon>Bacillati</taxon>
        <taxon>Actinomycetota</taxon>
        <taxon>Actinomycetes</taxon>
        <taxon>Bifidobacteriales</taxon>
        <taxon>Bifidobacteriaceae</taxon>
        <taxon>Bifidobacterium</taxon>
    </lineage>
</organism>
<keyword evidence="2" id="KW-1185">Reference proteome</keyword>
<dbReference type="Proteomes" id="UP000029015">
    <property type="component" value="Unassembled WGS sequence"/>
</dbReference>
<reference evidence="1 2" key="1">
    <citation type="submission" date="2014-03" db="EMBL/GenBank/DDBJ databases">
        <title>Genomics of Bifidobacteria.</title>
        <authorList>
            <person name="Ventura M."/>
            <person name="Milani C."/>
            <person name="Lugli G.A."/>
        </authorList>
    </citation>
    <scope>NUCLEOTIDE SEQUENCE [LARGE SCALE GENOMIC DNA]</scope>
    <source>
        <strain evidence="1 2">DSM 22766</strain>
    </source>
</reference>
<comment type="caution">
    <text evidence="1">The sequence shown here is derived from an EMBL/GenBank/DDBJ whole genome shotgun (WGS) entry which is preliminary data.</text>
</comment>
<protein>
    <submittedName>
        <fullName evidence="1">Uncharacterized protein</fullName>
    </submittedName>
</protein>
<proteinExistence type="predicted"/>
<dbReference type="AlphaFoldDB" id="A0A086YYG1"/>
<dbReference type="SUPFAM" id="SSF56059">
    <property type="entry name" value="Glutathione synthetase ATP-binding domain-like"/>
    <property type="match status" value="1"/>
</dbReference>
<evidence type="ECO:0000313" key="1">
    <source>
        <dbReference type="EMBL" id="KFI39311.1"/>
    </source>
</evidence>